<dbReference type="PANTHER" id="PTHR11439">
    <property type="entry name" value="GAG-POL-RELATED RETROTRANSPOSON"/>
    <property type="match status" value="1"/>
</dbReference>
<organism evidence="2 3">
    <name type="scientific">Tanacetum coccineum</name>
    <dbReference type="NCBI Taxonomy" id="301880"/>
    <lineage>
        <taxon>Eukaryota</taxon>
        <taxon>Viridiplantae</taxon>
        <taxon>Streptophyta</taxon>
        <taxon>Embryophyta</taxon>
        <taxon>Tracheophyta</taxon>
        <taxon>Spermatophyta</taxon>
        <taxon>Magnoliopsida</taxon>
        <taxon>eudicotyledons</taxon>
        <taxon>Gunneridae</taxon>
        <taxon>Pentapetalae</taxon>
        <taxon>asterids</taxon>
        <taxon>campanulids</taxon>
        <taxon>Asterales</taxon>
        <taxon>Asteraceae</taxon>
        <taxon>Asteroideae</taxon>
        <taxon>Anthemideae</taxon>
        <taxon>Anthemidinae</taxon>
        <taxon>Tanacetum</taxon>
    </lineage>
</organism>
<gene>
    <name evidence="2" type="ORF">Tco_1091005</name>
</gene>
<reference evidence="2" key="2">
    <citation type="submission" date="2022-01" db="EMBL/GenBank/DDBJ databases">
        <authorList>
            <person name="Yamashiro T."/>
            <person name="Shiraishi A."/>
            <person name="Satake H."/>
            <person name="Nakayama K."/>
        </authorList>
    </citation>
    <scope>NUCLEOTIDE SEQUENCE</scope>
</reference>
<accession>A0ABQ5I7Q6</accession>
<dbReference type="InterPro" id="IPR013103">
    <property type="entry name" value="RVT_2"/>
</dbReference>
<dbReference type="Pfam" id="PF07727">
    <property type="entry name" value="RVT_2"/>
    <property type="match status" value="1"/>
</dbReference>
<feature type="domain" description="Reverse transcriptase Ty1/copia-type" evidence="1">
    <location>
        <begin position="71"/>
        <end position="143"/>
    </location>
</feature>
<proteinExistence type="predicted"/>
<name>A0ABQ5I7Q6_9ASTR</name>
<keyword evidence="3" id="KW-1185">Reference proteome</keyword>
<dbReference type="EMBL" id="BQNB010020393">
    <property type="protein sequence ID" value="GJT95487.1"/>
    <property type="molecule type" value="Genomic_DNA"/>
</dbReference>
<protein>
    <submittedName>
        <fullName evidence="2">Ribonuclease H-like domain-containing protein</fullName>
    </submittedName>
</protein>
<dbReference type="PANTHER" id="PTHR11439:SF524">
    <property type="entry name" value="RNA-DIRECTED DNA POLYMERASE, PROTEIN KINASE RLK-PELLE-DLSV FAMILY"/>
    <property type="match status" value="1"/>
</dbReference>
<reference evidence="2" key="1">
    <citation type="journal article" date="2022" name="Int. J. Mol. Sci.">
        <title>Draft Genome of Tanacetum Coccineum: Genomic Comparison of Closely Related Tanacetum-Family Plants.</title>
        <authorList>
            <person name="Yamashiro T."/>
            <person name="Shiraishi A."/>
            <person name="Nakayama K."/>
            <person name="Satake H."/>
        </authorList>
    </citation>
    <scope>NUCLEOTIDE SEQUENCE</scope>
</reference>
<sequence length="233" mass="26464">MKVGANRFLQINELDEMRLDAYESSISYKERTKRCHDRRIKASTNYERGDKVLLFNSRLRLFPGKLKSRCDTILAASYEVLLQHIIASLHQEFSMSDLGSISYFMGISVMRNSSGMFLSQHKYAAKILERAHMVHCNPCRIPIDTEPKLGADGDPVYDPTLYSSLAGALQYLTFTSPNIFYVVELVCINMHDLRVAHFSALKQILCYVRCILDHGLQLYSSSTTSLVAYSDAD</sequence>
<evidence type="ECO:0000313" key="2">
    <source>
        <dbReference type="EMBL" id="GJT95487.1"/>
    </source>
</evidence>
<evidence type="ECO:0000313" key="3">
    <source>
        <dbReference type="Proteomes" id="UP001151760"/>
    </source>
</evidence>
<evidence type="ECO:0000259" key="1">
    <source>
        <dbReference type="Pfam" id="PF07727"/>
    </source>
</evidence>
<comment type="caution">
    <text evidence="2">The sequence shown here is derived from an EMBL/GenBank/DDBJ whole genome shotgun (WGS) entry which is preliminary data.</text>
</comment>
<dbReference type="Proteomes" id="UP001151760">
    <property type="component" value="Unassembled WGS sequence"/>
</dbReference>